<dbReference type="InterPro" id="IPR042099">
    <property type="entry name" value="ANL_N_sf"/>
</dbReference>
<evidence type="ECO:0000256" key="1">
    <source>
        <dbReference type="SAM" id="MobiDB-lite"/>
    </source>
</evidence>
<sequence length="433" mass="44066">MADFRAARRPVAGVRLAEAGLGCTYAGRVKRPLRDVPARPDALLAALRGALDGTGPALRPVEDRGPAGTSGAGAPGPLVPRSVAVVVPTSGSTGEPRDVLLSADALRASAGATERRLSGPGRWVLALPAHHVAGLQVLVRSVLAGTTPAVLAAGPFRPPAFVAATGTLPDDLPRYTSLVPTQLVRLLDDPAGRDALRRYDAVLVGGAATAPALLARAREQDVRLVTTYGMTETSGGCVYDSRALDGVQVALDDDGRVLLGGAVLADGYLGRPDLDAVTFTGDPRVLRTQDLGRLDDGVLTVLGRADDVIVSGGANVAPAPVEAVLAELPGVAEACVVGVPDAEWGQRVVAVLVLRPGAAAPALDDVRGLVTDRVGPASAPRAVVVVPSLPLRGPGKTDRRAVGRLAADATSATSDTTTTHRAPGAPTPERSQA</sequence>
<dbReference type="Pfam" id="PF00501">
    <property type="entry name" value="AMP-binding"/>
    <property type="match status" value="1"/>
</dbReference>
<dbReference type="Proteomes" id="UP000632740">
    <property type="component" value="Unassembled WGS sequence"/>
</dbReference>
<reference evidence="4" key="1">
    <citation type="submission" date="2021-01" db="EMBL/GenBank/DDBJ databases">
        <title>Whole genome shotgun sequence of Cellulomonas chitinilytica NBRC 110799.</title>
        <authorList>
            <person name="Komaki H."/>
            <person name="Tamura T."/>
        </authorList>
    </citation>
    <scope>NUCLEOTIDE SEQUENCE</scope>
    <source>
        <strain evidence="4">NBRC 110799</strain>
    </source>
</reference>
<keyword evidence="5" id="KW-1185">Reference proteome</keyword>
<dbReference type="PANTHER" id="PTHR43767">
    <property type="entry name" value="LONG-CHAIN-FATTY-ACID--COA LIGASE"/>
    <property type="match status" value="1"/>
</dbReference>
<dbReference type="InterPro" id="IPR050237">
    <property type="entry name" value="ATP-dep_AMP-bd_enzyme"/>
</dbReference>
<dbReference type="NCBIfam" id="NF005877">
    <property type="entry name" value="PRK07824.1"/>
    <property type="match status" value="1"/>
</dbReference>
<gene>
    <name evidence="4" type="primary">menE</name>
    <name evidence="4" type="ORF">Cch01nite_29270</name>
</gene>
<dbReference type="PANTHER" id="PTHR43767:SF1">
    <property type="entry name" value="NONRIBOSOMAL PEPTIDE SYNTHASE PES1 (EUROFUNG)-RELATED"/>
    <property type="match status" value="1"/>
</dbReference>
<feature type="domain" description="AMP-dependent synthetase/ligase" evidence="2">
    <location>
        <begin position="74"/>
        <end position="242"/>
    </location>
</feature>
<evidence type="ECO:0000259" key="3">
    <source>
        <dbReference type="Pfam" id="PF13193"/>
    </source>
</evidence>
<feature type="region of interest" description="Disordered" evidence="1">
    <location>
        <begin position="393"/>
        <end position="433"/>
    </location>
</feature>
<evidence type="ECO:0000313" key="5">
    <source>
        <dbReference type="Proteomes" id="UP000632740"/>
    </source>
</evidence>
<comment type="caution">
    <text evidence="4">The sequence shown here is derived from an EMBL/GenBank/DDBJ whole genome shotgun (WGS) entry which is preliminary data.</text>
</comment>
<evidence type="ECO:0000313" key="4">
    <source>
        <dbReference type="EMBL" id="GIG22203.1"/>
    </source>
</evidence>
<feature type="compositionally biased region" description="Low complexity" evidence="1">
    <location>
        <begin position="406"/>
        <end position="419"/>
    </location>
</feature>
<dbReference type="GO" id="GO:0016878">
    <property type="term" value="F:acid-thiol ligase activity"/>
    <property type="evidence" value="ECO:0007669"/>
    <property type="project" value="UniProtKB-ARBA"/>
</dbReference>
<dbReference type="Gene3D" id="3.40.50.12780">
    <property type="entry name" value="N-terminal domain of ligase-like"/>
    <property type="match status" value="1"/>
</dbReference>
<accession>A0A919P2S5</accession>
<dbReference type="AlphaFoldDB" id="A0A919P2S5"/>
<evidence type="ECO:0000259" key="2">
    <source>
        <dbReference type="Pfam" id="PF00501"/>
    </source>
</evidence>
<dbReference type="InterPro" id="IPR000873">
    <property type="entry name" value="AMP-dep_synth/lig_dom"/>
</dbReference>
<dbReference type="EMBL" id="BONK01000010">
    <property type="protein sequence ID" value="GIG22203.1"/>
    <property type="molecule type" value="Genomic_DNA"/>
</dbReference>
<dbReference type="Pfam" id="PF13193">
    <property type="entry name" value="AMP-binding_C"/>
    <property type="match status" value="1"/>
</dbReference>
<dbReference type="InterPro" id="IPR020845">
    <property type="entry name" value="AMP-binding_CS"/>
</dbReference>
<name>A0A919P2S5_9CELL</name>
<dbReference type="PROSITE" id="PS00455">
    <property type="entry name" value="AMP_BINDING"/>
    <property type="match status" value="1"/>
</dbReference>
<protein>
    <submittedName>
        <fullName evidence="4">O-succinylbenzoic acid--CoA ligase</fullName>
    </submittedName>
</protein>
<feature type="region of interest" description="Disordered" evidence="1">
    <location>
        <begin position="55"/>
        <end position="79"/>
    </location>
</feature>
<proteinExistence type="predicted"/>
<dbReference type="InterPro" id="IPR045851">
    <property type="entry name" value="AMP-bd_C_sf"/>
</dbReference>
<dbReference type="SUPFAM" id="SSF56801">
    <property type="entry name" value="Acetyl-CoA synthetase-like"/>
    <property type="match status" value="1"/>
</dbReference>
<feature type="domain" description="AMP-binding enzyme C-terminal" evidence="3">
    <location>
        <begin position="321"/>
        <end position="396"/>
    </location>
</feature>
<keyword evidence="4" id="KW-0436">Ligase</keyword>
<dbReference type="InterPro" id="IPR025110">
    <property type="entry name" value="AMP-bd_C"/>
</dbReference>
<dbReference type="Gene3D" id="3.30.300.30">
    <property type="match status" value="1"/>
</dbReference>
<organism evidence="4 5">
    <name type="scientific">Cellulomonas chitinilytica</name>
    <dbReference type="NCBI Taxonomy" id="398759"/>
    <lineage>
        <taxon>Bacteria</taxon>
        <taxon>Bacillati</taxon>
        <taxon>Actinomycetota</taxon>
        <taxon>Actinomycetes</taxon>
        <taxon>Micrococcales</taxon>
        <taxon>Cellulomonadaceae</taxon>
        <taxon>Cellulomonas</taxon>
    </lineage>
</organism>